<comment type="caution">
    <text evidence="2">The sequence shown here is derived from an EMBL/GenBank/DDBJ whole genome shotgun (WGS) entry which is preliminary data.</text>
</comment>
<dbReference type="OrthoDB" id="10013850at2759"/>
<proteinExistence type="predicted"/>
<dbReference type="Proteomes" id="UP000708208">
    <property type="component" value="Unassembled WGS sequence"/>
</dbReference>
<gene>
    <name evidence="2" type="ORF">AFUS01_LOCUS37384</name>
</gene>
<evidence type="ECO:0000313" key="3">
    <source>
        <dbReference type="Proteomes" id="UP000708208"/>
    </source>
</evidence>
<evidence type="ECO:0000313" key="2">
    <source>
        <dbReference type="EMBL" id="CAG7827394.1"/>
    </source>
</evidence>
<dbReference type="Pfam" id="PF18394">
    <property type="entry name" value="TBK1_CCD1"/>
    <property type="match status" value="1"/>
</dbReference>
<feature type="domain" description="TANK-binding kinase 1 coiled-coil" evidence="1">
    <location>
        <begin position="18"/>
        <end position="169"/>
    </location>
</feature>
<protein>
    <recommendedName>
        <fullName evidence="1">TANK-binding kinase 1 coiled-coil domain-containing protein</fullName>
    </recommendedName>
</protein>
<sequence length="173" mass="19546">ENNNVSLDWDIKDLLKFPTFPNLVNVENDASLAKLCCSVGYSYKRRVEKICRSVSLISLAVETIDKVITAELTALSKDTNQTQSVVHSIGQQLGLMSLFHKTSQSFVTAIPNAEKEKNILCRVESMGKANELQHNHFRQLTSKLTALEQPIKQLFHRFAENETLKTEWSEPIA</sequence>
<organism evidence="2 3">
    <name type="scientific">Allacma fusca</name>
    <dbReference type="NCBI Taxonomy" id="39272"/>
    <lineage>
        <taxon>Eukaryota</taxon>
        <taxon>Metazoa</taxon>
        <taxon>Ecdysozoa</taxon>
        <taxon>Arthropoda</taxon>
        <taxon>Hexapoda</taxon>
        <taxon>Collembola</taxon>
        <taxon>Symphypleona</taxon>
        <taxon>Sminthuridae</taxon>
        <taxon>Allacma</taxon>
    </lineage>
</organism>
<feature type="non-terminal residue" evidence="2">
    <location>
        <position position="1"/>
    </location>
</feature>
<feature type="non-terminal residue" evidence="2">
    <location>
        <position position="173"/>
    </location>
</feature>
<dbReference type="InterPro" id="IPR041309">
    <property type="entry name" value="TBK1_CC1"/>
</dbReference>
<keyword evidence="3" id="KW-1185">Reference proteome</keyword>
<reference evidence="2" key="1">
    <citation type="submission" date="2021-06" db="EMBL/GenBank/DDBJ databases">
        <authorList>
            <person name="Hodson N. C."/>
            <person name="Mongue J. A."/>
            <person name="Jaron S. K."/>
        </authorList>
    </citation>
    <scope>NUCLEOTIDE SEQUENCE</scope>
</reference>
<dbReference type="EMBL" id="CAJVCH010543333">
    <property type="protein sequence ID" value="CAG7827394.1"/>
    <property type="molecule type" value="Genomic_DNA"/>
</dbReference>
<name>A0A8J2L1W4_9HEXA</name>
<evidence type="ECO:0000259" key="1">
    <source>
        <dbReference type="Pfam" id="PF18394"/>
    </source>
</evidence>
<dbReference type="AlphaFoldDB" id="A0A8J2L1W4"/>
<accession>A0A8J2L1W4</accession>